<keyword evidence="4" id="KW-1185">Reference proteome</keyword>
<dbReference type="GO" id="GO:0019290">
    <property type="term" value="P:siderophore biosynthetic process"/>
    <property type="evidence" value="ECO:0007669"/>
    <property type="project" value="InterPro"/>
</dbReference>
<keyword evidence="2" id="KW-0560">Oxidoreductase</keyword>
<dbReference type="Pfam" id="PF00106">
    <property type="entry name" value="adh_short"/>
    <property type="match status" value="1"/>
</dbReference>
<dbReference type="Proteomes" id="UP000247565">
    <property type="component" value="Unassembled WGS sequence"/>
</dbReference>
<accession>A0A318MX03</accession>
<evidence type="ECO:0000256" key="1">
    <source>
        <dbReference type="ARBA" id="ARBA00006484"/>
    </source>
</evidence>
<dbReference type="PANTHER" id="PTHR44196">
    <property type="entry name" value="DEHYDROGENASE/REDUCTASE SDR FAMILY MEMBER 7B"/>
    <property type="match status" value="1"/>
</dbReference>
<comment type="similarity">
    <text evidence="1">Belongs to the short-chain dehydrogenases/reductases (SDR) family.</text>
</comment>
<organism evidence="3 4">
    <name type="scientific">Commensalibacter melissae</name>
    <dbReference type="NCBI Taxonomy" id="2070537"/>
    <lineage>
        <taxon>Bacteria</taxon>
        <taxon>Pseudomonadati</taxon>
        <taxon>Pseudomonadota</taxon>
        <taxon>Alphaproteobacteria</taxon>
        <taxon>Acetobacterales</taxon>
        <taxon>Acetobacteraceae</taxon>
    </lineage>
</organism>
<reference evidence="3 4" key="1">
    <citation type="submission" date="2018-05" db="EMBL/GenBank/DDBJ databases">
        <title>Reference genomes for bee gut microbiota database.</title>
        <authorList>
            <person name="Ellegaard K.M."/>
        </authorList>
    </citation>
    <scope>NUCLEOTIDE SEQUENCE [LARGE SCALE GENOMIC DNA]</scope>
    <source>
        <strain evidence="3 4">ESL0284</strain>
    </source>
</reference>
<evidence type="ECO:0000256" key="2">
    <source>
        <dbReference type="ARBA" id="ARBA00023002"/>
    </source>
</evidence>
<dbReference type="InterPro" id="IPR003560">
    <property type="entry name" value="DHB_DH"/>
</dbReference>
<dbReference type="Gene3D" id="3.40.50.720">
    <property type="entry name" value="NAD(P)-binding Rossmann-like Domain"/>
    <property type="match status" value="1"/>
</dbReference>
<dbReference type="SUPFAM" id="SSF51735">
    <property type="entry name" value="NAD(P)-binding Rossmann-fold domains"/>
    <property type="match status" value="1"/>
</dbReference>
<dbReference type="AlphaFoldDB" id="A0A318MX03"/>
<proteinExistence type="inferred from homology"/>
<comment type="caution">
    <text evidence="3">The sequence shown here is derived from an EMBL/GenBank/DDBJ whole genome shotgun (WGS) entry which is preliminary data.</text>
</comment>
<evidence type="ECO:0000313" key="4">
    <source>
        <dbReference type="Proteomes" id="UP000247565"/>
    </source>
</evidence>
<name>A0A318MX03_9PROT</name>
<dbReference type="InterPro" id="IPR002347">
    <property type="entry name" value="SDR_fam"/>
</dbReference>
<dbReference type="OrthoDB" id="9790785at2"/>
<dbReference type="GO" id="GO:0008667">
    <property type="term" value="F:2,3-dihydro-2,3-dihydroxybenzoate dehydrogenase activity"/>
    <property type="evidence" value="ECO:0007669"/>
    <property type="project" value="InterPro"/>
</dbReference>
<dbReference type="EMBL" id="QGLT01000002">
    <property type="protein sequence ID" value="PXZ00529.1"/>
    <property type="molecule type" value="Genomic_DNA"/>
</dbReference>
<dbReference type="GO" id="GO:0016020">
    <property type="term" value="C:membrane"/>
    <property type="evidence" value="ECO:0007669"/>
    <property type="project" value="TreeGrafter"/>
</dbReference>
<protein>
    <submittedName>
        <fullName evidence="3">Oxidoreductase</fullName>
    </submittedName>
</protein>
<evidence type="ECO:0000313" key="3">
    <source>
        <dbReference type="EMBL" id="PXZ00529.1"/>
    </source>
</evidence>
<gene>
    <name evidence="3" type="ORF">DK869_03735</name>
</gene>
<sequence length="230" mass="25269">MKLSFKNKVAFITGASRGIGQACAIALAEAGAHCVLSARTQGGLIQTDNMIRQKGGKATLFPFDLQPKNPFDTTIDNIGPSIAQQFHRLDIFIHAAFYYTPLTPVDQITDQDWSKNISINLTSCMKLVRTLSPLLCATPNSQALFLQGITKPGAFWGSVTSVQAAIQNLINCWKEEIKDISTVHVQTITPPPTKTLLRQSFFPAEDKDKLNSPEKTAKIILAFLLKKQNP</sequence>
<dbReference type="PRINTS" id="PR01397">
    <property type="entry name" value="DHBDHDRGNASE"/>
</dbReference>
<dbReference type="RefSeq" id="WP_110438672.1">
    <property type="nucleotide sequence ID" value="NZ_CP046393.1"/>
</dbReference>
<dbReference type="PANTHER" id="PTHR44196:SF4">
    <property type="entry name" value="SHORT CHAIN DEHYDROGENASE"/>
    <property type="match status" value="1"/>
</dbReference>
<dbReference type="InterPro" id="IPR036291">
    <property type="entry name" value="NAD(P)-bd_dom_sf"/>
</dbReference>